<gene>
    <name evidence="8" type="ORF">SAMN05421543_103135</name>
</gene>
<dbReference type="Proteomes" id="UP000183508">
    <property type="component" value="Unassembled WGS sequence"/>
</dbReference>
<keyword evidence="4" id="KW-0808">Transferase</keyword>
<feature type="domain" description="PTS EIIA type-1" evidence="7">
    <location>
        <begin position="38"/>
        <end position="142"/>
    </location>
</feature>
<dbReference type="RefSeq" id="WP_074949992.1">
    <property type="nucleotide sequence ID" value="NZ_FPBV01000003.1"/>
</dbReference>
<dbReference type="InterPro" id="IPR001127">
    <property type="entry name" value="PTS_EIIA_1_perm"/>
</dbReference>
<evidence type="ECO:0000313" key="9">
    <source>
        <dbReference type="Proteomes" id="UP000183508"/>
    </source>
</evidence>
<dbReference type="PROSITE" id="PS00371">
    <property type="entry name" value="PTS_EIIA_TYPE_1_HIS"/>
    <property type="match status" value="1"/>
</dbReference>
<dbReference type="NCBIfam" id="TIGR00830">
    <property type="entry name" value="PTBA"/>
    <property type="match status" value="1"/>
</dbReference>
<dbReference type="SUPFAM" id="SSF51261">
    <property type="entry name" value="Duplicated hybrid motif"/>
    <property type="match status" value="1"/>
</dbReference>
<dbReference type="Pfam" id="PF00358">
    <property type="entry name" value="PTS_EIIA_1"/>
    <property type="match status" value="1"/>
</dbReference>
<evidence type="ECO:0000256" key="2">
    <source>
        <dbReference type="ARBA" id="ARBA00022448"/>
    </source>
</evidence>
<dbReference type="InterPro" id="IPR011055">
    <property type="entry name" value="Dup_hybrid_motif"/>
</dbReference>
<comment type="subcellular location">
    <subcellularLocation>
        <location evidence="1">Cytoplasm</location>
    </subcellularLocation>
</comment>
<name>A0A1I7GYL8_9BACL</name>
<keyword evidence="6" id="KW-0418">Kinase</keyword>
<organism evidence="8 9">
    <name type="scientific">Alicyclobacillus macrosporangiidus</name>
    <dbReference type="NCBI Taxonomy" id="392015"/>
    <lineage>
        <taxon>Bacteria</taxon>
        <taxon>Bacillati</taxon>
        <taxon>Bacillota</taxon>
        <taxon>Bacilli</taxon>
        <taxon>Bacillales</taxon>
        <taxon>Alicyclobacillaceae</taxon>
        <taxon>Alicyclobacillus</taxon>
    </lineage>
</organism>
<accession>A0A1I7GYL8</accession>
<reference evidence="9" key="1">
    <citation type="submission" date="2016-10" db="EMBL/GenBank/DDBJ databases">
        <authorList>
            <person name="Varghese N."/>
        </authorList>
    </citation>
    <scope>NUCLEOTIDE SEQUENCE [LARGE SCALE GENOMIC DNA]</scope>
    <source>
        <strain evidence="9">DSM 17980</strain>
    </source>
</reference>
<keyword evidence="9" id="KW-1185">Reference proteome</keyword>
<dbReference type="FunFam" id="2.70.70.10:FF:000001">
    <property type="entry name" value="PTS system glucose-specific IIA component"/>
    <property type="match status" value="1"/>
</dbReference>
<dbReference type="PANTHER" id="PTHR45008:SF1">
    <property type="entry name" value="PTS SYSTEM GLUCOSE-SPECIFIC EIIA COMPONENT"/>
    <property type="match status" value="1"/>
</dbReference>
<protein>
    <submittedName>
        <fullName evidence="8">PTS system, glucose-specific IIA component</fullName>
    </submittedName>
</protein>
<evidence type="ECO:0000259" key="7">
    <source>
        <dbReference type="PROSITE" id="PS51093"/>
    </source>
</evidence>
<dbReference type="InterPro" id="IPR050890">
    <property type="entry name" value="PTS_EIIA_component"/>
</dbReference>
<sequence length="176" mass="18877">MFWNRRKTRVVEQESAPVWVEVLAPFSGRALTLADVPDPVFAQKMVGDGAAVDPASDTLVAPVSGTLTNLFPTGHAAGITTDEGLEILIHIGMDTVELKGEGFTPVARQGDRVTAGQPIIRMDLERLRSVAKSLVTPVVLTNPARVAALEPVASGDVVAGRDVLFRVQVRREADER</sequence>
<dbReference type="GO" id="GO:0005737">
    <property type="term" value="C:cytoplasm"/>
    <property type="evidence" value="ECO:0007669"/>
    <property type="project" value="UniProtKB-SubCell"/>
</dbReference>
<dbReference type="STRING" id="392015.SAMN05421543_103135"/>
<evidence type="ECO:0000256" key="3">
    <source>
        <dbReference type="ARBA" id="ARBA00022597"/>
    </source>
</evidence>
<dbReference type="GO" id="GO:0016301">
    <property type="term" value="F:kinase activity"/>
    <property type="evidence" value="ECO:0007669"/>
    <property type="project" value="UniProtKB-KW"/>
</dbReference>
<dbReference type="PANTHER" id="PTHR45008">
    <property type="entry name" value="PTS SYSTEM GLUCOSE-SPECIFIC EIIA COMPONENT"/>
    <property type="match status" value="1"/>
</dbReference>
<dbReference type="OrthoDB" id="92465at2"/>
<evidence type="ECO:0000256" key="6">
    <source>
        <dbReference type="ARBA" id="ARBA00022777"/>
    </source>
</evidence>
<dbReference type="AlphaFoldDB" id="A0A1I7GYL8"/>
<dbReference type="EMBL" id="FPBV01000003">
    <property type="protein sequence ID" value="SFU53568.1"/>
    <property type="molecule type" value="Genomic_DNA"/>
</dbReference>
<evidence type="ECO:0000256" key="4">
    <source>
        <dbReference type="ARBA" id="ARBA00022679"/>
    </source>
</evidence>
<proteinExistence type="predicted"/>
<dbReference type="GO" id="GO:0009401">
    <property type="term" value="P:phosphoenolpyruvate-dependent sugar phosphotransferase system"/>
    <property type="evidence" value="ECO:0007669"/>
    <property type="project" value="UniProtKB-KW"/>
</dbReference>
<keyword evidence="5" id="KW-0598">Phosphotransferase system</keyword>
<evidence type="ECO:0000256" key="1">
    <source>
        <dbReference type="ARBA" id="ARBA00004496"/>
    </source>
</evidence>
<dbReference type="PROSITE" id="PS51093">
    <property type="entry name" value="PTS_EIIA_TYPE_1"/>
    <property type="match status" value="1"/>
</dbReference>
<keyword evidence="3" id="KW-0762">Sugar transport</keyword>
<dbReference type="Gene3D" id="2.70.70.10">
    <property type="entry name" value="Glucose Permease (Domain IIA)"/>
    <property type="match status" value="1"/>
</dbReference>
<keyword evidence="2" id="KW-0813">Transport</keyword>
<evidence type="ECO:0000313" key="8">
    <source>
        <dbReference type="EMBL" id="SFU53568.1"/>
    </source>
</evidence>
<evidence type="ECO:0000256" key="5">
    <source>
        <dbReference type="ARBA" id="ARBA00022683"/>
    </source>
</evidence>